<feature type="transmembrane region" description="Helical" evidence="1">
    <location>
        <begin position="55"/>
        <end position="76"/>
    </location>
</feature>
<dbReference type="EMBL" id="JACHGN010000023">
    <property type="protein sequence ID" value="MBB5138455.1"/>
    <property type="molecule type" value="Genomic_DNA"/>
</dbReference>
<protein>
    <submittedName>
        <fullName evidence="2">Membrane protein implicated in regulation of membrane protease activity</fullName>
    </submittedName>
</protein>
<evidence type="ECO:0000313" key="2">
    <source>
        <dbReference type="EMBL" id="MBB5138455.1"/>
    </source>
</evidence>
<keyword evidence="1" id="KW-1133">Transmembrane helix</keyword>
<gene>
    <name evidence="2" type="ORF">HNP84_008209</name>
</gene>
<keyword evidence="2" id="KW-0378">Hydrolase</keyword>
<feature type="transmembrane region" description="Helical" evidence="1">
    <location>
        <begin position="88"/>
        <end position="110"/>
    </location>
</feature>
<feature type="transmembrane region" description="Helical" evidence="1">
    <location>
        <begin position="130"/>
        <end position="155"/>
    </location>
</feature>
<keyword evidence="3" id="KW-1185">Reference proteome</keyword>
<dbReference type="Proteomes" id="UP000578449">
    <property type="component" value="Unassembled WGS sequence"/>
</dbReference>
<reference evidence="2 3" key="1">
    <citation type="submission" date="2020-08" db="EMBL/GenBank/DDBJ databases">
        <title>Genomic Encyclopedia of Type Strains, Phase IV (KMG-IV): sequencing the most valuable type-strain genomes for metagenomic binning, comparative biology and taxonomic classification.</title>
        <authorList>
            <person name="Goeker M."/>
        </authorList>
    </citation>
    <scope>NUCLEOTIDE SEQUENCE [LARGE SCALE GENOMIC DNA]</scope>
    <source>
        <strain evidence="2 3">DSM 45615</strain>
    </source>
</reference>
<dbReference type="GO" id="GO:0006508">
    <property type="term" value="P:proteolysis"/>
    <property type="evidence" value="ECO:0007669"/>
    <property type="project" value="UniProtKB-KW"/>
</dbReference>
<feature type="transmembrane region" description="Helical" evidence="1">
    <location>
        <begin position="12"/>
        <end position="35"/>
    </location>
</feature>
<evidence type="ECO:0000256" key="1">
    <source>
        <dbReference type="SAM" id="Phobius"/>
    </source>
</evidence>
<feature type="transmembrane region" description="Helical" evidence="1">
    <location>
        <begin position="186"/>
        <end position="202"/>
    </location>
</feature>
<keyword evidence="1" id="KW-0812">Transmembrane</keyword>
<organism evidence="2 3">
    <name type="scientific">Thermocatellispora tengchongensis</name>
    <dbReference type="NCBI Taxonomy" id="1073253"/>
    <lineage>
        <taxon>Bacteria</taxon>
        <taxon>Bacillati</taxon>
        <taxon>Actinomycetota</taxon>
        <taxon>Actinomycetes</taxon>
        <taxon>Streptosporangiales</taxon>
        <taxon>Streptosporangiaceae</taxon>
        <taxon>Thermocatellispora</taxon>
    </lineage>
</organism>
<comment type="caution">
    <text evidence="2">The sequence shown here is derived from an EMBL/GenBank/DDBJ whole genome shotgun (WGS) entry which is preliminary data.</text>
</comment>
<keyword evidence="2" id="KW-0645">Protease</keyword>
<name>A0A840PR58_9ACTN</name>
<keyword evidence="1" id="KW-0472">Membrane</keyword>
<dbReference type="GO" id="GO:0008233">
    <property type="term" value="F:peptidase activity"/>
    <property type="evidence" value="ECO:0007669"/>
    <property type="project" value="UniProtKB-KW"/>
</dbReference>
<evidence type="ECO:0000313" key="3">
    <source>
        <dbReference type="Proteomes" id="UP000578449"/>
    </source>
</evidence>
<proteinExistence type="predicted"/>
<dbReference type="AlphaFoldDB" id="A0A840PR58"/>
<feature type="transmembrane region" description="Helical" evidence="1">
    <location>
        <begin position="162"/>
        <end position="180"/>
    </location>
</feature>
<accession>A0A840PR58</accession>
<dbReference type="RefSeq" id="WP_221337357.1">
    <property type="nucleotide sequence ID" value="NZ_BAABIX010000019.1"/>
</dbReference>
<sequence length="218" mass="22795">MNADRIGVGAGVATVVCGLVLSAIAFANPGLYLQPSGFPMPVGRFVQATNTAPDLVLVSFAIDMVYVIAYVALFVALHGRTARRRRAFATVGAAGVGLVAVADMIENAFFVTYALQAKAGIPLTDPPAVLLHLITHVKIYGLVVALAFLALALPLDGRLPRVLVALMAVTVPASVLGMVMPSAEPLRVIPQTAVVLCLIVYFRRGAPAREALGEPRVA</sequence>